<reference evidence="1 2" key="1">
    <citation type="submission" date="2020-02" db="EMBL/GenBank/DDBJ databases">
        <title>Fructobacillus sp. isolated from paper mulberry of Taiwan.</title>
        <authorList>
            <person name="Lin S.-T."/>
        </authorList>
    </citation>
    <scope>NUCLEOTIDE SEQUENCE [LARGE SCALE GENOMIC DNA]</scope>
    <source>
        <strain evidence="1 2">S1-1</strain>
    </source>
</reference>
<keyword evidence="1" id="KW-0808">Transferase</keyword>
<protein>
    <submittedName>
        <fullName evidence="1">Type I pantothenate kinase</fullName>
        <ecNumber evidence="1">2.7.1.33</ecNumber>
    </submittedName>
</protein>
<evidence type="ECO:0000313" key="1">
    <source>
        <dbReference type="EMBL" id="MBS9336893.1"/>
    </source>
</evidence>
<dbReference type="InterPro" id="IPR027417">
    <property type="entry name" value="P-loop_NTPase"/>
</dbReference>
<gene>
    <name evidence="1" type="ORF">G6R30_00195</name>
</gene>
<accession>A0ABS5QUM6</accession>
<dbReference type="EMBL" id="JAAMFL010000001">
    <property type="protein sequence ID" value="MBS9336893.1"/>
    <property type="molecule type" value="Genomic_DNA"/>
</dbReference>
<dbReference type="EC" id="2.7.1.33" evidence="1"/>
<proteinExistence type="predicted"/>
<dbReference type="SUPFAM" id="SSF52540">
    <property type="entry name" value="P-loop containing nucleoside triphosphate hydrolases"/>
    <property type="match status" value="1"/>
</dbReference>
<keyword evidence="1" id="KW-0418">Kinase</keyword>
<dbReference type="Proteomes" id="UP001519503">
    <property type="component" value="Unassembled WGS sequence"/>
</dbReference>
<organism evidence="1 2">
    <name type="scientific">Fructobacillus parabroussonetiae</name>
    <dbReference type="NCBI Taxonomy" id="2713174"/>
    <lineage>
        <taxon>Bacteria</taxon>
        <taxon>Bacillati</taxon>
        <taxon>Bacillota</taxon>
        <taxon>Bacilli</taxon>
        <taxon>Lactobacillales</taxon>
        <taxon>Lactobacillaceae</taxon>
        <taxon>Fructobacillus</taxon>
    </lineage>
</organism>
<dbReference type="RefSeq" id="WP_213820311.1">
    <property type="nucleotide sequence ID" value="NZ_JAAMFL010000001.1"/>
</dbReference>
<comment type="caution">
    <text evidence="1">The sequence shown here is derived from an EMBL/GenBank/DDBJ whole genome shotgun (WGS) entry which is preliminary data.</text>
</comment>
<dbReference type="GO" id="GO:0004594">
    <property type="term" value="F:pantothenate kinase activity"/>
    <property type="evidence" value="ECO:0007669"/>
    <property type="project" value="UniProtKB-EC"/>
</dbReference>
<keyword evidence="2" id="KW-1185">Reference proteome</keyword>
<dbReference type="Pfam" id="PF03308">
    <property type="entry name" value="MeaB"/>
    <property type="match status" value="1"/>
</dbReference>
<sequence length="236" mass="26519">MLTELLETIKKAQTGAFFTVGLTGSVAVGKSTMAERLQSGLEKAGYRVAVLSTDAFLKSNDNLHQAGIFDEKGFPKSYDLKALADFIRGFRAGETSQVTRVYSQTLADLVPGESRLIERPDILILEGVVALQLPSELLDCTLFIEAEMEDVKDWYLARNLLATVKSIDRPDSWRSQYAHLPLADFYQLAMAVWEKTNQKNYDDYIVKTKEAADWLLSFDHYHQLVAVHQGPRQLKG</sequence>
<name>A0ABS5QUM6_9LACO</name>
<dbReference type="Gene3D" id="3.40.50.300">
    <property type="entry name" value="P-loop containing nucleotide triphosphate hydrolases"/>
    <property type="match status" value="1"/>
</dbReference>
<evidence type="ECO:0000313" key="2">
    <source>
        <dbReference type="Proteomes" id="UP001519503"/>
    </source>
</evidence>
<dbReference type="PANTHER" id="PTHR10285">
    <property type="entry name" value="URIDINE KINASE"/>
    <property type="match status" value="1"/>
</dbReference>